<proteinExistence type="inferred from homology"/>
<dbReference type="Gene3D" id="3.40.50.1820">
    <property type="entry name" value="alpha/beta hydrolase"/>
    <property type="match status" value="1"/>
</dbReference>
<keyword evidence="3" id="KW-0645">Protease</keyword>
<gene>
    <name evidence="6" type="ORF">N7476_002518</name>
</gene>
<dbReference type="InterPro" id="IPR011042">
    <property type="entry name" value="6-blade_b-propeller_TolB-like"/>
</dbReference>
<dbReference type="Proteomes" id="UP001147746">
    <property type="component" value="Unassembled WGS sequence"/>
</dbReference>
<dbReference type="SUPFAM" id="SSF53474">
    <property type="entry name" value="alpha/beta-Hydrolases"/>
    <property type="match status" value="1"/>
</dbReference>
<organism evidence="6 7">
    <name type="scientific">Penicillium atrosanguineum</name>
    <dbReference type="NCBI Taxonomy" id="1132637"/>
    <lineage>
        <taxon>Eukaryota</taxon>
        <taxon>Fungi</taxon>
        <taxon>Dikarya</taxon>
        <taxon>Ascomycota</taxon>
        <taxon>Pezizomycotina</taxon>
        <taxon>Eurotiomycetes</taxon>
        <taxon>Eurotiomycetidae</taxon>
        <taxon>Eurotiales</taxon>
        <taxon>Aspergillaceae</taxon>
        <taxon>Penicillium</taxon>
    </lineage>
</organism>
<dbReference type="GO" id="GO:0004252">
    <property type="term" value="F:serine-type endopeptidase activity"/>
    <property type="evidence" value="ECO:0007669"/>
    <property type="project" value="TreeGrafter"/>
</dbReference>
<accession>A0A9W9Q5B6</accession>
<sequence length="659" mass="72591">MVTNPKHKAELSVEALADLQIPKDLCISPDGNQAVYVLQSFSKNGENATSSIWIAKVGEEKSARQFTSGLSNDQQPQWSPDGTSLAFKSDRDHPGKSSTLYVMHVDGGEAYPVTPVENDEPIAAFEWSPSGAYIAYTSADEKTDEQARKEKEKDDAKVWGENLKYCRLRIVHAATRQVSTIVSGDRHVHDFSWGPDSKQIVYVEHKEPDVNAAVIHGTKICTASLVEAKSNTVTEYPGAIRQIAWGNYGVYFNAGLEPRSITTSLSLHQLDIEKGSYTEHESEESCCVGIRKNQSSLACHVQHDLHDELFSIQDGNCTLVHRGEHALASFAILTTAEKTVIAITKGDGSNPEEVFSISESEGTVQLSDHNSSIAALKISKACSVSATASDGYSLDGMIYMPSKYKAEDGPLPTILMPHGGPYWRINTAFTVCHFLEAPLLVSAGYAVLCPNYRGGSGRGEKHAAYARGQIGTVDYTDCIDILRSCIEDGLVDPSRVAIGGWSQGGFLSYFAVTCNDFLFRGAVCGAGVVDWDAMAMTSDAYWFEGELAGGMPWDVDVNAELEVDDADQASKRWIRNTNGRQGSALWRMRNVKTPILILHGEDDVRVPLTQGVAFYRACIHNNVPVEMVTYPREGHMISERKHLIDMWKRMRQFYDMHLQ</sequence>
<reference evidence="6" key="2">
    <citation type="journal article" date="2023" name="IMA Fungus">
        <title>Comparative genomic study of the Penicillium genus elucidates a diverse pangenome and 15 lateral gene transfer events.</title>
        <authorList>
            <person name="Petersen C."/>
            <person name="Sorensen T."/>
            <person name="Nielsen M.R."/>
            <person name="Sondergaard T.E."/>
            <person name="Sorensen J.L."/>
            <person name="Fitzpatrick D.A."/>
            <person name="Frisvad J.C."/>
            <person name="Nielsen K.L."/>
        </authorList>
    </citation>
    <scope>NUCLEOTIDE SEQUENCE</scope>
    <source>
        <strain evidence="6">IBT 21472</strain>
    </source>
</reference>
<comment type="similarity">
    <text evidence="1">Belongs to the peptidase S9C family.</text>
</comment>
<name>A0A9W9Q5B6_9EURO</name>
<dbReference type="InterPro" id="IPR029058">
    <property type="entry name" value="AB_hydrolase_fold"/>
</dbReference>
<comment type="caution">
    <text evidence="6">The sequence shown here is derived from an EMBL/GenBank/DDBJ whole genome shotgun (WGS) entry which is preliminary data.</text>
</comment>
<dbReference type="InterPro" id="IPR011659">
    <property type="entry name" value="WD40"/>
</dbReference>
<keyword evidence="2" id="KW-0378">Hydrolase</keyword>
<protein>
    <recommendedName>
        <fullName evidence="4">Dipeptidyl-peptidase V</fullName>
    </recommendedName>
</protein>
<dbReference type="AlphaFoldDB" id="A0A9W9Q5B6"/>
<dbReference type="GO" id="GO:0017000">
    <property type="term" value="P:antibiotic biosynthetic process"/>
    <property type="evidence" value="ECO:0007669"/>
    <property type="project" value="UniProtKB-ARBA"/>
</dbReference>
<dbReference type="EMBL" id="JAPZBO010000002">
    <property type="protein sequence ID" value="KAJ5323918.1"/>
    <property type="molecule type" value="Genomic_DNA"/>
</dbReference>
<dbReference type="Pfam" id="PF00326">
    <property type="entry name" value="Peptidase_S9"/>
    <property type="match status" value="1"/>
</dbReference>
<dbReference type="SUPFAM" id="SSF82171">
    <property type="entry name" value="DPP6 N-terminal domain-like"/>
    <property type="match status" value="1"/>
</dbReference>
<feature type="domain" description="Peptidase S9 prolyl oligopeptidase catalytic" evidence="5">
    <location>
        <begin position="436"/>
        <end position="658"/>
    </location>
</feature>
<evidence type="ECO:0000259" key="5">
    <source>
        <dbReference type="Pfam" id="PF00326"/>
    </source>
</evidence>
<dbReference type="Gene3D" id="2.120.10.30">
    <property type="entry name" value="TolB, C-terminal domain"/>
    <property type="match status" value="1"/>
</dbReference>
<evidence type="ECO:0000256" key="1">
    <source>
        <dbReference type="ARBA" id="ARBA00010040"/>
    </source>
</evidence>
<keyword evidence="3" id="KW-0720">Serine protease</keyword>
<dbReference type="GO" id="GO:0072330">
    <property type="term" value="P:monocarboxylic acid biosynthetic process"/>
    <property type="evidence" value="ECO:0007669"/>
    <property type="project" value="UniProtKB-ARBA"/>
</dbReference>
<dbReference type="InterPro" id="IPR001375">
    <property type="entry name" value="Peptidase_S9_cat"/>
</dbReference>
<dbReference type="PANTHER" id="PTHR42776">
    <property type="entry name" value="SERINE PEPTIDASE S9 FAMILY MEMBER"/>
    <property type="match status" value="1"/>
</dbReference>
<keyword evidence="7" id="KW-1185">Reference proteome</keyword>
<evidence type="ECO:0000313" key="7">
    <source>
        <dbReference type="Proteomes" id="UP001147746"/>
    </source>
</evidence>
<evidence type="ECO:0000256" key="3">
    <source>
        <dbReference type="ARBA" id="ARBA00022825"/>
    </source>
</evidence>
<dbReference type="GO" id="GO:0006508">
    <property type="term" value="P:proteolysis"/>
    <property type="evidence" value="ECO:0007669"/>
    <property type="project" value="InterPro"/>
</dbReference>
<evidence type="ECO:0000313" key="6">
    <source>
        <dbReference type="EMBL" id="KAJ5323918.1"/>
    </source>
</evidence>
<dbReference type="PANTHER" id="PTHR42776:SF27">
    <property type="entry name" value="DIPEPTIDYL PEPTIDASE FAMILY MEMBER 6"/>
    <property type="match status" value="1"/>
</dbReference>
<reference evidence="6" key="1">
    <citation type="submission" date="2022-12" db="EMBL/GenBank/DDBJ databases">
        <authorList>
            <person name="Petersen C."/>
        </authorList>
    </citation>
    <scope>NUCLEOTIDE SEQUENCE</scope>
    <source>
        <strain evidence="6">IBT 21472</strain>
    </source>
</reference>
<evidence type="ECO:0000256" key="2">
    <source>
        <dbReference type="ARBA" id="ARBA00022801"/>
    </source>
</evidence>
<dbReference type="Pfam" id="PF07676">
    <property type="entry name" value="PD40"/>
    <property type="match status" value="1"/>
</dbReference>
<evidence type="ECO:0000256" key="4">
    <source>
        <dbReference type="ARBA" id="ARBA00032829"/>
    </source>
</evidence>